<evidence type="ECO:0000313" key="2">
    <source>
        <dbReference type="EMBL" id="SEW01231.1"/>
    </source>
</evidence>
<keyword evidence="3" id="KW-1185">Reference proteome</keyword>
<sequence>MSPSPADWDDFEQEEELRTDVHLAIDLALDSILDNRGREITAVEEEKLTFFAIRDLNIDLSYSWYLAGGNTEVGPTPTPDTSYTPGQQFGTIQQDTPTTDRLTRLRNYFRNETFFGDYNLAKVWYTDRYTFLRDYYSKFAPEEYTDLYITSVNIREKLTNLDNLIATESQNATLGDFGGGGSNSLLESADEREIRYLISDFHMDLTATDELSQTKQVVSAGTDLIEQVLFKLTQIEGTTREQRRLLNNLSELFFYYIWKYPALLISADTATGPNEDIIRLNRLQEFERFNQQVESEISRLTDHFYEVGLLPNAQDIEAIDMDSENNIIYPE</sequence>
<dbReference type="STRING" id="355548.SAMN04487945_0903"/>
<evidence type="ECO:0000313" key="3">
    <source>
        <dbReference type="Proteomes" id="UP000198518"/>
    </source>
</evidence>
<feature type="domain" description="DUF8098" evidence="1">
    <location>
        <begin position="10"/>
        <end position="325"/>
    </location>
</feature>
<dbReference type="OrthoDB" id="231744at2157"/>
<proteinExistence type="predicted"/>
<dbReference type="EMBL" id="FOJA01000001">
    <property type="protein sequence ID" value="SEW01231.1"/>
    <property type="molecule type" value="Genomic_DNA"/>
</dbReference>
<dbReference type="RefSeq" id="WP_089668177.1">
    <property type="nucleotide sequence ID" value="NZ_FOJA01000001.1"/>
</dbReference>
<dbReference type="Proteomes" id="UP000198518">
    <property type="component" value="Unassembled WGS sequence"/>
</dbReference>
<evidence type="ECO:0000259" key="1">
    <source>
        <dbReference type="Pfam" id="PF26400"/>
    </source>
</evidence>
<name>A0A1I0NIF2_9EURY</name>
<gene>
    <name evidence="2" type="ORF">SAMN04487945_0903</name>
</gene>
<protein>
    <recommendedName>
        <fullName evidence="1">DUF8098 domain-containing protein</fullName>
    </recommendedName>
</protein>
<dbReference type="AlphaFoldDB" id="A0A1I0NIF2"/>
<organism evidence="2 3">
    <name type="scientific">Halobacterium jilantaiense</name>
    <dbReference type="NCBI Taxonomy" id="355548"/>
    <lineage>
        <taxon>Archaea</taxon>
        <taxon>Methanobacteriati</taxon>
        <taxon>Methanobacteriota</taxon>
        <taxon>Stenosarchaea group</taxon>
        <taxon>Halobacteria</taxon>
        <taxon>Halobacteriales</taxon>
        <taxon>Halobacteriaceae</taxon>
        <taxon>Halobacterium</taxon>
    </lineage>
</organism>
<reference evidence="2 3" key="1">
    <citation type="submission" date="2016-10" db="EMBL/GenBank/DDBJ databases">
        <authorList>
            <person name="de Groot N.N."/>
        </authorList>
    </citation>
    <scope>NUCLEOTIDE SEQUENCE [LARGE SCALE GENOMIC DNA]</scope>
    <source>
        <strain evidence="2 3">CGMCC 1.5337</strain>
    </source>
</reference>
<dbReference type="InterPro" id="IPR058411">
    <property type="entry name" value="DUF8098"/>
</dbReference>
<dbReference type="Pfam" id="PF26400">
    <property type="entry name" value="DUF8098"/>
    <property type="match status" value="1"/>
</dbReference>
<accession>A0A1I0NIF2</accession>